<evidence type="ECO:0000256" key="2">
    <source>
        <dbReference type="SAM" id="MobiDB-lite"/>
    </source>
</evidence>
<accession>A0A9K3CXR0</accession>
<evidence type="ECO:0000313" key="3">
    <source>
        <dbReference type="EMBL" id="GIQ84442.1"/>
    </source>
</evidence>
<feature type="compositionally biased region" description="Polar residues" evidence="2">
    <location>
        <begin position="253"/>
        <end position="263"/>
    </location>
</feature>
<feature type="compositionally biased region" description="Low complexity" evidence="2">
    <location>
        <begin position="75"/>
        <end position="89"/>
    </location>
</feature>
<dbReference type="EMBL" id="BDIP01001459">
    <property type="protein sequence ID" value="GIQ84442.1"/>
    <property type="molecule type" value="Genomic_DNA"/>
</dbReference>
<evidence type="ECO:0000313" key="4">
    <source>
        <dbReference type="Proteomes" id="UP000265618"/>
    </source>
</evidence>
<keyword evidence="4" id="KW-1185">Reference proteome</keyword>
<name>A0A9K3CXR0_9EUKA</name>
<comment type="caution">
    <text evidence="3">The sequence shown here is derived from an EMBL/GenBank/DDBJ whole genome shotgun (WGS) entry which is preliminary data.</text>
</comment>
<evidence type="ECO:0000256" key="1">
    <source>
        <dbReference type="SAM" id="Coils"/>
    </source>
</evidence>
<feature type="compositionally biased region" description="Low complexity" evidence="2">
    <location>
        <begin position="289"/>
        <end position="305"/>
    </location>
</feature>
<feature type="region of interest" description="Disordered" evidence="2">
    <location>
        <begin position="224"/>
        <end position="386"/>
    </location>
</feature>
<feature type="region of interest" description="Disordered" evidence="2">
    <location>
        <begin position="63"/>
        <end position="97"/>
    </location>
</feature>
<protein>
    <submittedName>
        <fullName evidence="3">Uncharacterized protein</fullName>
    </submittedName>
</protein>
<proteinExistence type="predicted"/>
<feature type="coiled-coil region" evidence="1">
    <location>
        <begin position="122"/>
        <end position="163"/>
    </location>
</feature>
<dbReference type="AlphaFoldDB" id="A0A9K3CXR0"/>
<sequence length="458" mass="49201">LKLRLENTFALQLKEAHDTALSNAKRQLDKESKLLRTQNQHLMDTLKALNTRATHQFTMQAHGRGVSDAPGTGGAATTPTPAIPGVPGASPTVLDPSTPSLYTPVSLSAPVATGVSLDKDLVKAAGQRLRQANAETEAERERADALEAEAASLRSELAVTKRELTQGLRRLETENASKTTSLERLLFYKCRELERVRHLAAAVLQRRTDLETVASRAIAHITERERDRTAQAQHTQRLSPVLRQGALPRLPTTPGNRLQTTSTTRRDARHRANWTDDMATQSRDGVRQTGTREGAARARTSGRATVMGIRTETGGASSSMSRANSALGALSSSRSRDMPSLSSRQGERERERSGLSTQPVRGGRESRAGRERDTSDPVAKSDRPIHVHPSASIAALSDTAVDNVVRALVQVMRQGRGKAIPSDAPLPSGTIPLTVSGTGGGGGVGVVEDEDGRLDMMD</sequence>
<reference evidence="3 4" key="1">
    <citation type="journal article" date="2018" name="PLoS ONE">
        <title>The draft genome of Kipferlia bialata reveals reductive genome evolution in fornicate parasites.</title>
        <authorList>
            <person name="Tanifuji G."/>
            <person name="Takabayashi S."/>
            <person name="Kume K."/>
            <person name="Takagi M."/>
            <person name="Nakayama T."/>
            <person name="Kamikawa R."/>
            <person name="Inagaki Y."/>
            <person name="Hashimoto T."/>
        </authorList>
    </citation>
    <scope>NUCLEOTIDE SEQUENCE [LARGE SCALE GENOMIC DNA]</scope>
    <source>
        <strain evidence="3">NY0173</strain>
    </source>
</reference>
<feature type="non-terminal residue" evidence="3">
    <location>
        <position position="1"/>
    </location>
</feature>
<feature type="compositionally biased region" description="Basic and acidic residues" evidence="2">
    <location>
        <begin position="362"/>
        <end position="385"/>
    </location>
</feature>
<gene>
    <name evidence="3" type="ORF">KIPB_005933</name>
</gene>
<organism evidence="3 4">
    <name type="scientific">Kipferlia bialata</name>
    <dbReference type="NCBI Taxonomy" id="797122"/>
    <lineage>
        <taxon>Eukaryota</taxon>
        <taxon>Metamonada</taxon>
        <taxon>Carpediemonas-like organisms</taxon>
        <taxon>Kipferlia</taxon>
    </lineage>
</organism>
<dbReference type="Proteomes" id="UP000265618">
    <property type="component" value="Unassembled WGS sequence"/>
</dbReference>
<feature type="compositionally biased region" description="Low complexity" evidence="2">
    <location>
        <begin position="321"/>
        <end position="344"/>
    </location>
</feature>
<feature type="region of interest" description="Disordered" evidence="2">
    <location>
        <begin position="433"/>
        <end position="458"/>
    </location>
</feature>
<keyword evidence="1" id="KW-0175">Coiled coil</keyword>